<evidence type="ECO:0000256" key="4">
    <source>
        <dbReference type="ARBA" id="ARBA00021581"/>
    </source>
</evidence>
<accession>A0ABT0C7G0</accession>
<dbReference type="EMBL" id="JAFIRA010000003">
    <property type="protein sequence ID" value="MCJ2541731.1"/>
    <property type="molecule type" value="Genomic_DNA"/>
</dbReference>
<keyword evidence="7 17" id="KW-0378">Hydrolase</keyword>
<comment type="subcellular location">
    <subcellularLocation>
        <location evidence="1 17">Cell membrane</location>
        <topology evidence="1 17">Multi-pass membrane protein</topology>
    </subcellularLocation>
</comment>
<evidence type="ECO:0000256" key="2">
    <source>
        <dbReference type="ARBA" id="ARBA00010621"/>
    </source>
</evidence>
<dbReference type="PANTHER" id="PTHR30622:SF4">
    <property type="entry name" value="UNDECAPRENYL-DIPHOSPHATASE"/>
    <property type="match status" value="1"/>
</dbReference>
<feature type="transmembrane region" description="Helical" evidence="17">
    <location>
        <begin position="152"/>
        <end position="173"/>
    </location>
</feature>
<evidence type="ECO:0000256" key="1">
    <source>
        <dbReference type="ARBA" id="ARBA00004651"/>
    </source>
</evidence>
<evidence type="ECO:0000256" key="5">
    <source>
        <dbReference type="ARBA" id="ARBA00022475"/>
    </source>
</evidence>
<evidence type="ECO:0000256" key="8">
    <source>
        <dbReference type="ARBA" id="ARBA00022960"/>
    </source>
</evidence>
<comment type="function">
    <text evidence="17">Catalyzes the dephosphorylation of undecaprenyl diphosphate (UPP). Confers resistance to bacitracin.</text>
</comment>
<proteinExistence type="inferred from homology"/>
<organism evidence="18 19">
    <name type="scientific">Thermostichus vulcanus str. 'Rupite'</name>
    <dbReference type="NCBI Taxonomy" id="2813851"/>
    <lineage>
        <taxon>Bacteria</taxon>
        <taxon>Bacillati</taxon>
        <taxon>Cyanobacteriota</taxon>
        <taxon>Cyanophyceae</taxon>
        <taxon>Thermostichales</taxon>
        <taxon>Thermostichaceae</taxon>
        <taxon>Thermostichus</taxon>
    </lineage>
</organism>
<feature type="transmembrane region" description="Helical" evidence="17">
    <location>
        <begin position="252"/>
        <end position="275"/>
    </location>
</feature>
<evidence type="ECO:0000256" key="6">
    <source>
        <dbReference type="ARBA" id="ARBA00022692"/>
    </source>
</evidence>
<dbReference type="NCBIfam" id="NF001394">
    <property type="entry name" value="PRK00281.2-5"/>
    <property type="match status" value="1"/>
</dbReference>
<evidence type="ECO:0000256" key="17">
    <source>
        <dbReference type="HAMAP-Rule" id="MF_01006"/>
    </source>
</evidence>
<name>A0ABT0C7G0_THEVL</name>
<dbReference type="PANTHER" id="PTHR30622">
    <property type="entry name" value="UNDECAPRENYL-DIPHOSPHATASE"/>
    <property type="match status" value="1"/>
</dbReference>
<feature type="transmembrane region" description="Helical" evidence="17">
    <location>
        <begin position="47"/>
        <end position="68"/>
    </location>
</feature>
<feature type="transmembrane region" description="Helical" evidence="17">
    <location>
        <begin position="122"/>
        <end position="140"/>
    </location>
</feature>
<keyword evidence="9 17" id="KW-0573">Peptidoglycan synthesis</keyword>
<dbReference type="NCBIfam" id="TIGR00753">
    <property type="entry name" value="undec_PP_bacA"/>
    <property type="match status" value="1"/>
</dbReference>
<comment type="similarity">
    <text evidence="2 17">Belongs to the UppP family.</text>
</comment>
<gene>
    <name evidence="17" type="primary">uppP</name>
    <name evidence="18" type="ORF">JX360_02230</name>
</gene>
<keyword evidence="10 17" id="KW-1133">Transmembrane helix</keyword>
<keyword evidence="6 17" id="KW-0812">Transmembrane</keyword>
<keyword evidence="8 17" id="KW-0133">Cell shape</keyword>
<evidence type="ECO:0000313" key="18">
    <source>
        <dbReference type="EMBL" id="MCJ2541731.1"/>
    </source>
</evidence>
<dbReference type="EC" id="3.6.1.27" evidence="3 17"/>
<keyword evidence="19" id="KW-1185">Reference proteome</keyword>
<reference evidence="18" key="1">
    <citation type="submission" date="2021-02" db="EMBL/GenBank/DDBJ databases">
        <title>The CRISPR/cas machinery reduction and long-range gene transfer in the hot spring cyanobacterium Synechococcus.</title>
        <authorList>
            <person name="Dvorak P."/>
            <person name="Jahodarova E."/>
            <person name="Hasler P."/>
            <person name="Poulickova A."/>
        </authorList>
    </citation>
    <scope>NUCLEOTIDE SEQUENCE</scope>
    <source>
        <strain evidence="18">Rupite</strain>
    </source>
</reference>
<comment type="catalytic activity">
    <reaction evidence="16 17">
        <text>di-trans,octa-cis-undecaprenyl diphosphate + H2O = di-trans,octa-cis-undecaprenyl phosphate + phosphate + H(+)</text>
        <dbReference type="Rhea" id="RHEA:28094"/>
        <dbReference type="ChEBI" id="CHEBI:15377"/>
        <dbReference type="ChEBI" id="CHEBI:15378"/>
        <dbReference type="ChEBI" id="CHEBI:43474"/>
        <dbReference type="ChEBI" id="CHEBI:58405"/>
        <dbReference type="ChEBI" id="CHEBI:60392"/>
        <dbReference type="EC" id="3.6.1.27"/>
    </reaction>
</comment>
<comment type="caution">
    <text evidence="18">The sequence shown here is derived from an EMBL/GenBank/DDBJ whole genome shotgun (WGS) entry which is preliminary data.</text>
</comment>
<evidence type="ECO:0000256" key="11">
    <source>
        <dbReference type="ARBA" id="ARBA00023136"/>
    </source>
</evidence>
<comment type="miscellaneous">
    <text evidence="17">Bacitracin is thought to be involved in the inhibition of peptidoglycan synthesis by sequestering undecaprenyl diphosphate, thereby reducing the pool of lipid carrier available.</text>
</comment>
<evidence type="ECO:0000256" key="16">
    <source>
        <dbReference type="ARBA" id="ARBA00047594"/>
    </source>
</evidence>
<evidence type="ECO:0000256" key="15">
    <source>
        <dbReference type="ARBA" id="ARBA00032932"/>
    </source>
</evidence>
<evidence type="ECO:0000256" key="9">
    <source>
        <dbReference type="ARBA" id="ARBA00022984"/>
    </source>
</evidence>
<dbReference type="Proteomes" id="UP000830835">
    <property type="component" value="Unassembled WGS sequence"/>
</dbReference>
<evidence type="ECO:0000256" key="7">
    <source>
        <dbReference type="ARBA" id="ARBA00022801"/>
    </source>
</evidence>
<dbReference type="GO" id="GO:0050380">
    <property type="term" value="F:undecaprenyl-diphosphatase activity"/>
    <property type="evidence" value="ECO:0007669"/>
    <property type="project" value="UniProtKB-EC"/>
</dbReference>
<protein>
    <recommendedName>
        <fullName evidence="4 17">Undecaprenyl-diphosphatase</fullName>
        <ecNumber evidence="3 17">3.6.1.27</ecNumber>
    </recommendedName>
    <alternativeName>
        <fullName evidence="15 17">Bacitracin resistance protein</fullName>
    </alternativeName>
    <alternativeName>
        <fullName evidence="14 17">Undecaprenyl pyrophosphate phosphatase</fullName>
    </alternativeName>
</protein>
<keyword evidence="5 17" id="KW-1003">Cell membrane</keyword>
<dbReference type="InterPro" id="IPR003824">
    <property type="entry name" value="UppP"/>
</dbReference>
<evidence type="ECO:0000256" key="12">
    <source>
        <dbReference type="ARBA" id="ARBA00023251"/>
    </source>
</evidence>
<keyword evidence="13 17" id="KW-0961">Cell wall biogenesis/degradation</keyword>
<sequence>MLLADIWYPNWWQALILGMVQGLTEFIPISSTAHLRVFPALVGWPDAGASFTAVIQLGSLLAVLIYFASDLRQLLLASWNAWQKRDFHQEAWRLLVGILVGTLPIVVVGLAIKVIWGSPPRQLWVIAAAAIGLALLLGWAEQTGKRERDVHSLGIWDGIWVGLAQTLALIPGVSRSGATITAGLFLNLQRSVAARYSFLLGIPALFLAGGLEFISDFEVEALLSQAVGTVSAFVFSYLSIDWLLQFLQRSSTWLFIFYRIGFGLFIVLGLTLGFLRP</sequence>
<feature type="transmembrane region" description="Helical" evidence="17">
    <location>
        <begin position="221"/>
        <end position="240"/>
    </location>
</feature>
<keyword evidence="11 17" id="KW-0472">Membrane</keyword>
<dbReference type="HAMAP" id="MF_01006">
    <property type="entry name" value="Undec_diphosphatase"/>
    <property type="match status" value="1"/>
</dbReference>
<evidence type="ECO:0000256" key="10">
    <source>
        <dbReference type="ARBA" id="ARBA00022989"/>
    </source>
</evidence>
<evidence type="ECO:0000256" key="14">
    <source>
        <dbReference type="ARBA" id="ARBA00032707"/>
    </source>
</evidence>
<evidence type="ECO:0000313" key="19">
    <source>
        <dbReference type="Proteomes" id="UP000830835"/>
    </source>
</evidence>
<evidence type="ECO:0000256" key="3">
    <source>
        <dbReference type="ARBA" id="ARBA00012374"/>
    </source>
</evidence>
<feature type="transmembrane region" description="Helical" evidence="17">
    <location>
        <begin position="193"/>
        <end position="214"/>
    </location>
</feature>
<evidence type="ECO:0000256" key="13">
    <source>
        <dbReference type="ARBA" id="ARBA00023316"/>
    </source>
</evidence>
<dbReference type="Pfam" id="PF02673">
    <property type="entry name" value="BacA"/>
    <property type="match status" value="1"/>
</dbReference>
<feature type="transmembrane region" description="Helical" evidence="17">
    <location>
        <begin position="94"/>
        <end position="116"/>
    </location>
</feature>
<keyword evidence="12 17" id="KW-0046">Antibiotic resistance</keyword>